<reference evidence="2 3" key="1">
    <citation type="submission" date="2023-03" db="EMBL/GenBank/DDBJ databases">
        <title>High recombination rates correlate with genetic variation in Cardiocondyla obscurior ants.</title>
        <authorList>
            <person name="Errbii M."/>
        </authorList>
    </citation>
    <scope>NUCLEOTIDE SEQUENCE [LARGE SCALE GENOMIC DNA]</scope>
    <source>
        <strain evidence="2">Alpha-2009</strain>
        <tissue evidence="2">Whole body</tissue>
    </source>
</reference>
<accession>A0AAW2FGC9</accession>
<evidence type="ECO:0000256" key="1">
    <source>
        <dbReference type="SAM" id="Phobius"/>
    </source>
</evidence>
<dbReference type="Proteomes" id="UP001430953">
    <property type="component" value="Unassembled WGS sequence"/>
</dbReference>
<evidence type="ECO:0000313" key="3">
    <source>
        <dbReference type="Proteomes" id="UP001430953"/>
    </source>
</evidence>
<keyword evidence="1" id="KW-1133">Transmembrane helix</keyword>
<keyword evidence="1" id="KW-0812">Transmembrane</keyword>
<organism evidence="2 3">
    <name type="scientific">Cardiocondyla obscurior</name>
    <dbReference type="NCBI Taxonomy" id="286306"/>
    <lineage>
        <taxon>Eukaryota</taxon>
        <taxon>Metazoa</taxon>
        <taxon>Ecdysozoa</taxon>
        <taxon>Arthropoda</taxon>
        <taxon>Hexapoda</taxon>
        <taxon>Insecta</taxon>
        <taxon>Pterygota</taxon>
        <taxon>Neoptera</taxon>
        <taxon>Endopterygota</taxon>
        <taxon>Hymenoptera</taxon>
        <taxon>Apocrita</taxon>
        <taxon>Aculeata</taxon>
        <taxon>Formicoidea</taxon>
        <taxon>Formicidae</taxon>
        <taxon>Myrmicinae</taxon>
        <taxon>Cardiocondyla</taxon>
    </lineage>
</organism>
<keyword evidence="3" id="KW-1185">Reference proteome</keyword>
<dbReference type="AlphaFoldDB" id="A0AAW2FGC9"/>
<proteinExistence type="predicted"/>
<comment type="caution">
    <text evidence="2">The sequence shown here is derived from an EMBL/GenBank/DDBJ whole genome shotgun (WGS) entry which is preliminary data.</text>
</comment>
<name>A0AAW2FGC9_9HYME</name>
<dbReference type="EMBL" id="JADYXP020000011">
    <property type="protein sequence ID" value="KAL0114528.1"/>
    <property type="molecule type" value="Genomic_DNA"/>
</dbReference>
<protein>
    <submittedName>
        <fullName evidence="2">Uncharacterized protein</fullName>
    </submittedName>
</protein>
<evidence type="ECO:0000313" key="2">
    <source>
        <dbReference type="EMBL" id="KAL0114528.1"/>
    </source>
</evidence>
<keyword evidence="1" id="KW-0472">Membrane</keyword>
<gene>
    <name evidence="2" type="ORF">PUN28_011665</name>
</gene>
<feature type="transmembrane region" description="Helical" evidence="1">
    <location>
        <begin position="71"/>
        <end position="91"/>
    </location>
</feature>
<sequence>MHNTHTVLRVRRTPSPSPFLCPPPDAAPCLSLSFPPFRGYLRFDSPYLPSHPQLHRPFSRIPRLGPYPENYLFSLPLSFFYFLFFPCHARFTKLVDNSFARSSTDYINLKFSFFNFVTRYVY</sequence>